<gene>
    <name evidence="3" type="ORF">JOF33_000706</name>
</gene>
<dbReference type="RefSeq" id="WP_209652291.1">
    <property type="nucleotide sequence ID" value="NZ_CP047357.1"/>
</dbReference>
<sequence>MPPLAATIVKAPLRRSPRHTGDGKARTAKASTQIRSVIAVLAALPLALTACSPADSLPLDGAGADGARVIRTSLGNPDGPLYPSDSGSVEQIVLVKQIFAGLTRHAPDGGTVLDDAESIEPNDDFTRWDITIRDGRRFADGSPVTADSYIRAWNDAAYGPNLRLQRNYLEPIVGFDAMDGDEPTSELSGLTRTGDLTFTVELTDPMSTFADVLASVAFKPLPDAAFDDPEGFGMRPIGNGPYRLADAPDAWRQGRDINLVPNEEYRGDLVPDNAGLTFVFHRSADAAYADLRSGAIDILPGVPSTVPVAEHFPDTRSSGPGFGMRSLVIPVDQAGFTGEEGRLRRRALSLAIDRPLIVDRLYDGLAVPASGPAPQATRDSGAPIPGAEVLGHDPERARELWREADEIAEWEGPFPIHFPGTGDDRAWIEAVVAQIESTLGIDAIAKPLPTSAAFGELSRSGKYVGAARGSLEPTLPLASQHLLPAFGTDGPLNRSGYSNAEVDALLAEAGRADDPRELHRRISGIILRDLPVIPLWTVDESVAWSAELYGVIVGWDGFPEYAKLR</sequence>
<dbReference type="CDD" id="cd00995">
    <property type="entry name" value="PBP2_NikA_DppA_OppA_like"/>
    <property type="match status" value="1"/>
</dbReference>
<keyword evidence="4" id="KW-1185">Reference proteome</keyword>
<organism evidence="3 4">
    <name type="scientific">Corynebacterium freneyi</name>
    <dbReference type="NCBI Taxonomy" id="134034"/>
    <lineage>
        <taxon>Bacteria</taxon>
        <taxon>Bacillati</taxon>
        <taxon>Actinomycetota</taxon>
        <taxon>Actinomycetes</taxon>
        <taxon>Mycobacteriales</taxon>
        <taxon>Corynebacteriaceae</taxon>
        <taxon>Corynebacterium</taxon>
    </lineage>
</organism>
<dbReference type="PIRSF" id="PIRSF002741">
    <property type="entry name" value="MppA"/>
    <property type="match status" value="1"/>
</dbReference>
<feature type="region of interest" description="Disordered" evidence="1">
    <location>
        <begin position="371"/>
        <end position="390"/>
    </location>
</feature>
<feature type="domain" description="Solute-binding protein family 5" evidence="2">
    <location>
        <begin position="116"/>
        <end position="463"/>
    </location>
</feature>
<accession>A0ABS4U5R5</accession>
<dbReference type="Gene3D" id="3.40.190.10">
    <property type="entry name" value="Periplasmic binding protein-like II"/>
    <property type="match status" value="1"/>
</dbReference>
<comment type="caution">
    <text evidence="3">The sequence shown here is derived from an EMBL/GenBank/DDBJ whole genome shotgun (WGS) entry which is preliminary data.</text>
</comment>
<protein>
    <submittedName>
        <fullName evidence="3">Oligopeptide transport system substrate-binding protein</fullName>
    </submittedName>
</protein>
<dbReference type="InterPro" id="IPR030678">
    <property type="entry name" value="Peptide/Ni-bd"/>
</dbReference>
<evidence type="ECO:0000256" key="1">
    <source>
        <dbReference type="SAM" id="MobiDB-lite"/>
    </source>
</evidence>
<evidence type="ECO:0000313" key="3">
    <source>
        <dbReference type="EMBL" id="MBP2332007.1"/>
    </source>
</evidence>
<reference evidence="3 4" key="1">
    <citation type="submission" date="2021-03" db="EMBL/GenBank/DDBJ databases">
        <title>Sequencing the genomes of 1000 actinobacteria strains.</title>
        <authorList>
            <person name="Klenk H.-P."/>
        </authorList>
    </citation>
    <scope>NUCLEOTIDE SEQUENCE [LARGE SCALE GENOMIC DNA]</scope>
    <source>
        <strain evidence="3 4">DSM 44506</strain>
    </source>
</reference>
<name>A0ABS4U5R5_9CORY</name>
<dbReference type="PANTHER" id="PTHR30290">
    <property type="entry name" value="PERIPLASMIC BINDING COMPONENT OF ABC TRANSPORTER"/>
    <property type="match status" value="1"/>
</dbReference>
<evidence type="ECO:0000259" key="2">
    <source>
        <dbReference type="Pfam" id="PF00496"/>
    </source>
</evidence>
<evidence type="ECO:0000313" key="4">
    <source>
        <dbReference type="Proteomes" id="UP001519305"/>
    </source>
</evidence>
<dbReference type="PANTHER" id="PTHR30290:SF83">
    <property type="entry name" value="ABC TRANSPORTER SUBSTRATE-BINDING PROTEIN"/>
    <property type="match status" value="1"/>
</dbReference>
<dbReference type="InterPro" id="IPR039424">
    <property type="entry name" value="SBP_5"/>
</dbReference>
<dbReference type="Proteomes" id="UP001519305">
    <property type="component" value="Unassembled WGS sequence"/>
</dbReference>
<dbReference type="Gene3D" id="3.10.105.10">
    <property type="entry name" value="Dipeptide-binding Protein, Domain 3"/>
    <property type="match status" value="1"/>
</dbReference>
<dbReference type="Pfam" id="PF00496">
    <property type="entry name" value="SBP_bac_5"/>
    <property type="match status" value="1"/>
</dbReference>
<dbReference type="EMBL" id="JAGINY010000001">
    <property type="protein sequence ID" value="MBP2332007.1"/>
    <property type="molecule type" value="Genomic_DNA"/>
</dbReference>
<dbReference type="SUPFAM" id="SSF53850">
    <property type="entry name" value="Periplasmic binding protein-like II"/>
    <property type="match status" value="1"/>
</dbReference>
<proteinExistence type="predicted"/>
<dbReference type="InterPro" id="IPR000914">
    <property type="entry name" value="SBP_5_dom"/>
</dbReference>